<dbReference type="InterPro" id="IPR029063">
    <property type="entry name" value="SAM-dependent_MTases_sf"/>
</dbReference>
<dbReference type="KEGG" id="pmad:BAY61_14970"/>
<dbReference type="Pfam" id="PF13649">
    <property type="entry name" value="Methyltransf_25"/>
    <property type="match status" value="1"/>
</dbReference>
<keyword evidence="3" id="KW-0949">S-adenosyl-L-methionine</keyword>
<evidence type="ECO:0000256" key="3">
    <source>
        <dbReference type="ARBA" id="ARBA00022691"/>
    </source>
</evidence>
<keyword evidence="1 4" id="KW-0489">Methyltransferase</keyword>
<keyword evidence="2 4" id="KW-0808">Transferase</keyword>
<evidence type="ECO:0000256" key="1">
    <source>
        <dbReference type="ARBA" id="ARBA00022603"/>
    </source>
</evidence>
<evidence type="ECO:0000313" key="5">
    <source>
        <dbReference type="Proteomes" id="UP000199494"/>
    </source>
</evidence>
<dbReference type="SUPFAM" id="SSF53335">
    <property type="entry name" value="S-adenosyl-L-methionine-dependent methyltransferases"/>
    <property type="match status" value="1"/>
</dbReference>
<dbReference type="CDD" id="cd02440">
    <property type="entry name" value="AdoMet_MTases"/>
    <property type="match status" value="1"/>
</dbReference>
<dbReference type="GO" id="GO:0008168">
    <property type="term" value="F:methyltransferase activity"/>
    <property type="evidence" value="ECO:0007669"/>
    <property type="project" value="UniProtKB-KW"/>
</dbReference>
<dbReference type="Proteomes" id="UP000199494">
    <property type="component" value="Unassembled WGS sequence"/>
</dbReference>
<gene>
    <name evidence="4" type="ORF">SAMN05421630_10538</name>
</gene>
<protein>
    <submittedName>
        <fullName evidence="4">Methyltransferase domain-containing protein</fullName>
    </submittedName>
</protein>
<organism evidence="4 5">
    <name type="scientific">Prauserella marina</name>
    <dbReference type="NCBI Taxonomy" id="530584"/>
    <lineage>
        <taxon>Bacteria</taxon>
        <taxon>Bacillati</taxon>
        <taxon>Actinomycetota</taxon>
        <taxon>Actinomycetes</taxon>
        <taxon>Pseudonocardiales</taxon>
        <taxon>Pseudonocardiaceae</taxon>
        <taxon>Prauserella</taxon>
    </lineage>
</organism>
<reference evidence="4 5" key="1">
    <citation type="submission" date="2016-10" db="EMBL/GenBank/DDBJ databases">
        <authorList>
            <person name="de Groot N.N."/>
        </authorList>
    </citation>
    <scope>NUCLEOTIDE SEQUENCE [LARGE SCALE GENOMIC DNA]</scope>
    <source>
        <strain evidence="4 5">CGMCC 4.5506</strain>
    </source>
</reference>
<dbReference type="OrthoDB" id="3825914at2"/>
<accession>A0A222VQB4</accession>
<proteinExistence type="predicted"/>
<dbReference type="PANTHER" id="PTHR43464:SF19">
    <property type="entry name" value="UBIQUINONE BIOSYNTHESIS O-METHYLTRANSFERASE, MITOCHONDRIAL"/>
    <property type="match status" value="1"/>
</dbReference>
<dbReference type="STRING" id="530584.SAMN05421630_10538"/>
<dbReference type="EMBL" id="FMZE01000005">
    <property type="protein sequence ID" value="SDC98342.1"/>
    <property type="molecule type" value="Genomic_DNA"/>
</dbReference>
<dbReference type="Gene3D" id="3.40.50.150">
    <property type="entry name" value="Vaccinia Virus protein VP39"/>
    <property type="match status" value="1"/>
</dbReference>
<dbReference type="RefSeq" id="WP_091804126.1">
    <property type="nucleotide sequence ID" value="NZ_CP016353.1"/>
</dbReference>
<evidence type="ECO:0000313" key="4">
    <source>
        <dbReference type="EMBL" id="SDC98342.1"/>
    </source>
</evidence>
<keyword evidence="5" id="KW-1185">Reference proteome</keyword>
<evidence type="ECO:0000256" key="2">
    <source>
        <dbReference type="ARBA" id="ARBA00022679"/>
    </source>
</evidence>
<name>A0A222VQB4_9PSEU</name>
<dbReference type="PANTHER" id="PTHR43464">
    <property type="entry name" value="METHYLTRANSFERASE"/>
    <property type="match status" value="1"/>
</dbReference>
<dbReference type="InterPro" id="IPR041698">
    <property type="entry name" value="Methyltransf_25"/>
</dbReference>
<dbReference type="GO" id="GO:0032259">
    <property type="term" value="P:methylation"/>
    <property type="evidence" value="ECO:0007669"/>
    <property type="project" value="UniProtKB-KW"/>
</dbReference>
<sequence length="209" mass="22399">MDSSVPRSPFDDAYEGAGAPWIIDEPQPAIVELERRGEIHGAVLDAGCGMGEHTIYLAERGYDVVGVDFSVPAIDKARANAARRGVTARFDVADATRLTGGPRFDTVVDSALFHVFGPAERVAYTGSLHGVCVPGARVHVLALADTEPGLGPQISDSVIREAFTDGWELENLRPSTYRVVVGEQDARRLGLAEGTTADMAAWLARARRL</sequence>
<dbReference type="AlphaFoldDB" id="A0A222VQB4"/>